<evidence type="ECO:0008006" key="3">
    <source>
        <dbReference type="Google" id="ProtNLM"/>
    </source>
</evidence>
<dbReference type="Proteomes" id="UP000664382">
    <property type="component" value="Unassembled WGS sequence"/>
</dbReference>
<name>A0A939MLE6_9MICO</name>
<sequence>MTYVATWCRFAYVAFVTDVYSRRIVGWSIAATLRFEILPLQALDMATGAPANASMG</sequence>
<accession>A0A939MLE6</accession>
<evidence type="ECO:0000313" key="2">
    <source>
        <dbReference type="Proteomes" id="UP000664382"/>
    </source>
</evidence>
<dbReference type="AlphaFoldDB" id="A0A939MLE6"/>
<comment type="caution">
    <text evidence="1">The sequence shown here is derived from an EMBL/GenBank/DDBJ whole genome shotgun (WGS) entry which is preliminary data.</text>
</comment>
<reference evidence="1" key="1">
    <citation type="submission" date="2021-03" db="EMBL/GenBank/DDBJ databases">
        <title>Leucobacter chromiisoli sp. nov., isolated from chromium-containing soil of chemical plant.</title>
        <authorList>
            <person name="Xu Z."/>
        </authorList>
    </citation>
    <scope>NUCLEOTIDE SEQUENCE</scope>
    <source>
        <strain evidence="1">S27</strain>
    </source>
</reference>
<dbReference type="EMBL" id="JAGDYM010000017">
    <property type="protein sequence ID" value="MBO1903119.1"/>
    <property type="molecule type" value="Genomic_DNA"/>
</dbReference>
<evidence type="ECO:0000313" key="1">
    <source>
        <dbReference type="EMBL" id="MBO1903119.1"/>
    </source>
</evidence>
<protein>
    <recommendedName>
        <fullName evidence="3">Integrase catalytic domain-containing protein</fullName>
    </recommendedName>
</protein>
<proteinExistence type="predicted"/>
<keyword evidence="2" id="KW-1185">Reference proteome</keyword>
<organism evidence="1 2">
    <name type="scientific">Leucobacter weissii</name>
    <dbReference type="NCBI Taxonomy" id="1983706"/>
    <lineage>
        <taxon>Bacteria</taxon>
        <taxon>Bacillati</taxon>
        <taxon>Actinomycetota</taxon>
        <taxon>Actinomycetes</taxon>
        <taxon>Micrococcales</taxon>
        <taxon>Microbacteriaceae</taxon>
        <taxon>Leucobacter</taxon>
    </lineage>
</organism>
<gene>
    <name evidence="1" type="ORF">J4H92_14335</name>
</gene>